<keyword evidence="2" id="KW-1185">Reference proteome</keyword>
<evidence type="ECO:0000313" key="1">
    <source>
        <dbReference type="EMBL" id="KAH3875031.1"/>
    </source>
</evidence>
<reference evidence="1" key="2">
    <citation type="submission" date="2020-11" db="EMBL/GenBank/DDBJ databases">
        <authorList>
            <person name="McCartney M.A."/>
            <person name="Auch B."/>
            <person name="Kono T."/>
            <person name="Mallez S."/>
            <person name="Becker A."/>
            <person name="Gohl D.M."/>
            <person name="Silverstein K.A.T."/>
            <person name="Koren S."/>
            <person name="Bechman K.B."/>
            <person name="Herman A."/>
            <person name="Abrahante J.E."/>
            <person name="Garbe J."/>
        </authorList>
    </citation>
    <scope>NUCLEOTIDE SEQUENCE</scope>
    <source>
        <strain evidence="1">Duluth1</strain>
        <tissue evidence="1">Whole animal</tissue>
    </source>
</reference>
<reference evidence="1" key="1">
    <citation type="journal article" date="2019" name="bioRxiv">
        <title>The Genome of the Zebra Mussel, Dreissena polymorpha: A Resource for Invasive Species Research.</title>
        <authorList>
            <person name="McCartney M.A."/>
            <person name="Auch B."/>
            <person name="Kono T."/>
            <person name="Mallez S."/>
            <person name="Zhang Y."/>
            <person name="Obille A."/>
            <person name="Becker A."/>
            <person name="Abrahante J.E."/>
            <person name="Garbe J."/>
            <person name="Badalamenti J.P."/>
            <person name="Herman A."/>
            <person name="Mangelson H."/>
            <person name="Liachko I."/>
            <person name="Sullivan S."/>
            <person name="Sone E.D."/>
            <person name="Koren S."/>
            <person name="Silverstein K.A.T."/>
            <person name="Beckman K.B."/>
            <person name="Gohl D.M."/>
        </authorList>
    </citation>
    <scope>NUCLEOTIDE SEQUENCE</scope>
    <source>
        <strain evidence="1">Duluth1</strain>
        <tissue evidence="1">Whole animal</tissue>
    </source>
</reference>
<name>A0A9D4MF00_DREPO</name>
<evidence type="ECO:0000313" key="2">
    <source>
        <dbReference type="Proteomes" id="UP000828390"/>
    </source>
</evidence>
<proteinExistence type="predicted"/>
<dbReference type="Proteomes" id="UP000828390">
    <property type="component" value="Unassembled WGS sequence"/>
</dbReference>
<comment type="caution">
    <text evidence="1">The sequence shown here is derived from an EMBL/GenBank/DDBJ whole genome shotgun (WGS) entry which is preliminary data.</text>
</comment>
<organism evidence="1 2">
    <name type="scientific">Dreissena polymorpha</name>
    <name type="common">Zebra mussel</name>
    <name type="synonym">Mytilus polymorpha</name>
    <dbReference type="NCBI Taxonomy" id="45954"/>
    <lineage>
        <taxon>Eukaryota</taxon>
        <taxon>Metazoa</taxon>
        <taxon>Spiralia</taxon>
        <taxon>Lophotrochozoa</taxon>
        <taxon>Mollusca</taxon>
        <taxon>Bivalvia</taxon>
        <taxon>Autobranchia</taxon>
        <taxon>Heteroconchia</taxon>
        <taxon>Euheterodonta</taxon>
        <taxon>Imparidentia</taxon>
        <taxon>Neoheterodontei</taxon>
        <taxon>Myida</taxon>
        <taxon>Dreissenoidea</taxon>
        <taxon>Dreissenidae</taxon>
        <taxon>Dreissena</taxon>
    </lineage>
</organism>
<protein>
    <submittedName>
        <fullName evidence="1">Uncharacterized protein</fullName>
    </submittedName>
</protein>
<gene>
    <name evidence="1" type="ORF">DPMN_038290</name>
</gene>
<dbReference type="EMBL" id="JAIWYP010000002">
    <property type="protein sequence ID" value="KAH3875031.1"/>
    <property type="molecule type" value="Genomic_DNA"/>
</dbReference>
<dbReference type="AlphaFoldDB" id="A0A9D4MF00"/>
<sequence length="85" mass="9513">MTSDSYKNKLATYTSQSKELNDISKITLSSQLPSTSGLQINRPDVAMETDTDDDELDDPVPCCVCKQITLLNISLHPHLKLFKWA</sequence>
<accession>A0A9D4MF00</accession>